<dbReference type="PANTHER" id="PTHR10039:SF5">
    <property type="entry name" value="NACHT DOMAIN-CONTAINING PROTEIN"/>
    <property type="match status" value="1"/>
</dbReference>
<dbReference type="SUPFAM" id="SSF52540">
    <property type="entry name" value="P-loop containing nucleoside triphosphate hydrolases"/>
    <property type="match status" value="1"/>
</dbReference>
<comment type="caution">
    <text evidence="3">The sequence shown here is derived from an EMBL/GenBank/DDBJ whole genome shotgun (WGS) entry which is preliminary data.</text>
</comment>
<evidence type="ECO:0000259" key="2">
    <source>
        <dbReference type="Pfam" id="PF24883"/>
    </source>
</evidence>
<dbReference type="Pfam" id="PF24883">
    <property type="entry name" value="NPHP3_N"/>
    <property type="match status" value="1"/>
</dbReference>
<dbReference type="Gene3D" id="3.40.50.300">
    <property type="entry name" value="P-loop containing nucleotide triphosphate hydrolases"/>
    <property type="match status" value="1"/>
</dbReference>
<dbReference type="OrthoDB" id="443402at2759"/>
<evidence type="ECO:0000256" key="1">
    <source>
        <dbReference type="ARBA" id="ARBA00022737"/>
    </source>
</evidence>
<keyword evidence="1" id="KW-0677">Repeat</keyword>
<proteinExistence type="predicted"/>
<organism evidence="3 4">
    <name type="scientific">Botryosphaeria dothidea</name>
    <dbReference type="NCBI Taxonomy" id="55169"/>
    <lineage>
        <taxon>Eukaryota</taxon>
        <taxon>Fungi</taxon>
        <taxon>Dikarya</taxon>
        <taxon>Ascomycota</taxon>
        <taxon>Pezizomycotina</taxon>
        <taxon>Dothideomycetes</taxon>
        <taxon>Dothideomycetes incertae sedis</taxon>
        <taxon>Botryosphaeriales</taxon>
        <taxon>Botryosphaeriaceae</taxon>
        <taxon>Botryosphaeria</taxon>
    </lineage>
</organism>
<feature type="domain" description="Nephrocystin 3-like N-terminal" evidence="2">
    <location>
        <begin position="252"/>
        <end position="417"/>
    </location>
</feature>
<dbReference type="InterPro" id="IPR056884">
    <property type="entry name" value="NPHP3-like_N"/>
</dbReference>
<keyword evidence="4" id="KW-1185">Reference proteome</keyword>
<name>A0A8H4JAQ2_9PEZI</name>
<sequence>MDPLSTLGIVAATVQFVDFSAKLISRSVNAYTSSTGDFQDKREQQKIAETLLGLNAQVQESQTSMMQTTARNQSETDMLDLCEGFNKVTQEFLGALSKLKFDDTKKRKWTNFRNMLESVWSDDDLKRLERRLETFRQQISMHMLWSMRIQLESGLYDLAGEQKRIREQILNLISKRQDWQENVIAAIQAEPRPSAEQDAAPPDVQFRFARFILQQLYFPKLSAREERIPVAYQTTFQWVFQPPRSDQRPWTDFGEWLKSELSLYWITGKPGAGKSTLTKFIGTQQLTTDLLQKPTSRDRLAVARFYSWNSGEELQKTHEGLLRTLVHEVLQQFPNLTTKAFPNRWELYQLFGVFDTRPIEYPELKRRFEHTIESSPSTQFVFFIDGLDEFEGDHVGLVEFIKRLSEYSNTKLCISSRPWSVSGNAFASTPSLKVEDLTYPDLIRFVELNFTNSQGYAELRAESKVEAEALMHAIASKASGVFLWVSLVVESLLAGLRDGEKLSRLHQRLDSLHPELKGLFRQMLGQISEDDRVEASRLFQIVRASGEPLTVIGLA</sequence>
<dbReference type="Proteomes" id="UP000572817">
    <property type="component" value="Unassembled WGS sequence"/>
</dbReference>
<gene>
    <name evidence="3" type="ORF">GTA08_BOTSDO00185</name>
</gene>
<dbReference type="InterPro" id="IPR027417">
    <property type="entry name" value="P-loop_NTPase"/>
</dbReference>
<evidence type="ECO:0000313" key="4">
    <source>
        <dbReference type="Proteomes" id="UP000572817"/>
    </source>
</evidence>
<accession>A0A8H4JAQ2</accession>
<dbReference type="PANTHER" id="PTHR10039">
    <property type="entry name" value="AMELOGENIN"/>
    <property type="match status" value="1"/>
</dbReference>
<dbReference type="EMBL" id="WWBZ02000001">
    <property type="protein sequence ID" value="KAF4314118.1"/>
    <property type="molecule type" value="Genomic_DNA"/>
</dbReference>
<protein>
    <recommendedName>
        <fullName evidence="2">Nephrocystin 3-like N-terminal domain-containing protein</fullName>
    </recommendedName>
</protein>
<evidence type="ECO:0000313" key="3">
    <source>
        <dbReference type="EMBL" id="KAF4314118.1"/>
    </source>
</evidence>
<dbReference type="AlphaFoldDB" id="A0A8H4JAQ2"/>
<reference evidence="3" key="1">
    <citation type="submission" date="2020-04" db="EMBL/GenBank/DDBJ databases">
        <title>Genome Assembly and Annotation of Botryosphaeria dothidea sdau 11-99, a Latent Pathogen of Apple Fruit Ring Rot in China.</title>
        <authorList>
            <person name="Yu C."/>
            <person name="Diao Y."/>
            <person name="Lu Q."/>
            <person name="Zhao J."/>
            <person name="Cui S."/>
            <person name="Peng C."/>
            <person name="He B."/>
            <person name="Liu H."/>
        </authorList>
    </citation>
    <scope>NUCLEOTIDE SEQUENCE [LARGE SCALE GENOMIC DNA]</scope>
    <source>
        <strain evidence="3">Sdau11-99</strain>
    </source>
</reference>